<reference evidence="4 5" key="1">
    <citation type="submission" date="2017-10" db="EMBL/GenBank/DDBJ databases">
        <title>Frigbacter circumglobatus gen. nov. sp. nov., isolated from sediment cultured in situ.</title>
        <authorList>
            <person name="Zhao Z."/>
        </authorList>
    </citation>
    <scope>NUCLEOTIDE SEQUENCE [LARGE SCALE GENOMIC DNA]</scope>
    <source>
        <strain evidence="4 5">ZYL</strain>
    </source>
</reference>
<gene>
    <name evidence="4" type="ORF">CRD36_06170</name>
</gene>
<dbReference type="AlphaFoldDB" id="A0A2G4YV91"/>
<dbReference type="RefSeq" id="WP_099471832.1">
    <property type="nucleotide sequence ID" value="NZ_CP041025.1"/>
</dbReference>
<dbReference type="InParanoid" id="A0A2G4YV91"/>
<dbReference type="EMBL" id="PDEM01000009">
    <property type="protein sequence ID" value="PHZ86248.1"/>
    <property type="molecule type" value="Genomic_DNA"/>
</dbReference>
<keyword evidence="1" id="KW-1133">Transmembrane helix</keyword>
<feature type="domain" description="Spondin" evidence="3">
    <location>
        <begin position="49"/>
        <end position="184"/>
    </location>
</feature>
<evidence type="ECO:0000256" key="2">
    <source>
        <dbReference type="SAM" id="SignalP"/>
    </source>
</evidence>
<name>A0A2G4YV91_9PROT</name>
<accession>A0A2G4YV91</accession>
<keyword evidence="1" id="KW-0472">Membrane</keyword>
<dbReference type="InterPro" id="IPR009465">
    <property type="entry name" value="Spondin_N"/>
</dbReference>
<dbReference type="OrthoDB" id="264824at2"/>
<dbReference type="NCBIfam" id="NF038123">
    <property type="entry name" value="NF038123_dom"/>
    <property type="match status" value="1"/>
</dbReference>
<dbReference type="Gene3D" id="2.60.40.2130">
    <property type="entry name" value="F-spondin domain"/>
    <property type="match status" value="1"/>
</dbReference>
<keyword evidence="5" id="KW-1185">Reference proteome</keyword>
<evidence type="ECO:0000313" key="4">
    <source>
        <dbReference type="EMBL" id="PHZ86248.1"/>
    </source>
</evidence>
<keyword evidence="2" id="KW-0732">Signal</keyword>
<feature type="chain" id="PRO_5013895560" description="Spondin domain-containing protein" evidence="2">
    <location>
        <begin position="26"/>
        <end position="276"/>
    </location>
</feature>
<comment type="caution">
    <text evidence="4">The sequence shown here is derived from an EMBL/GenBank/DDBJ whole genome shotgun (WGS) entry which is preliminary data.</text>
</comment>
<dbReference type="InterPro" id="IPR038678">
    <property type="entry name" value="Spondin_N_sf"/>
</dbReference>
<evidence type="ECO:0000313" key="5">
    <source>
        <dbReference type="Proteomes" id="UP000229730"/>
    </source>
</evidence>
<keyword evidence="1" id="KW-0812">Transmembrane</keyword>
<evidence type="ECO:0000256" key="1">
    <source>
        <dbReference type="SAM" id="Phobius"/>
    </source>
</evidence>
<dbReference type="Proteomes" id="UP000229730">
    <property type="component" value="Unassembled WGS sequence"/>
</dbReference>
<organism evidence="4 5">
    <name type="scientific">Paremcibacter congregatus</name>
    <dbReference type="NCBI Taxonomy" id="2043170"/>
    <lineage>
        <taxon>Bacteria</taxon>
        <taxon>Pseudomonadati</taxon>
        <taxon>Pseudomonadota</taxon>
        <taxon>Alphaproteobacteria</taxon>
        <taxon>Emcibacterales</taxon>
        <taxon>Emcibacteraceae</taxon>
        <taxon>Paremcibacter</taxon>
    </lineage>
</organism>
<feature type="signal peptide" evidence="2">
    <location>
        <begin position="1"/>
        <end position="25"/>
    </location>
</feature>
<evidence type="ECO:0000259" key="3">
    <source>
        <dbReference type="Pfam" id="PF06468"/>
    </source>
</evidence>
<dbReference type="Pfam" id="PF06468">
    <property type="entry name" value="Spond_N"/>
    <property type="match status" value="1"/>
</dbReference>
<proteinExistence type="predicted"/>
<protein>
    <recommendedName>
        <fullName evidence="3">Spondin domain-containing protein</fullName>
    </recommendedName>
</protein>
<sequence length="276" mass="27977">MIFSIRNMMLAVTAGILNLSTAAQATTVEVEVTNLFAPGGLAMTPVWVGFHGGSFDSFDSGTAASASVQALAERGDASGVSADFNSISGGVQGVVAAPSGFPGAPVFEPGEVASALFNITAATNGYLSFLSMLIPTNDAFIGNDDAMAYSLFDSQGNFQALDILVIGGNVWDAGTEANIGYDSPFLIGAGGMPRQDEGSVIGVHGGLATLPGGFPIFGGDTPAGYSIAQAAADFTAQGFEVARIRVSQVSSPAAFGLMGLGLFGVMALSRRKRLLA</sequence>
<feature type="transmembrane region" description="Helical" evidence="1">
    <location>
        <begin position="249"/>
        <end position="268"/>
    </location>
</feature>